<organism evidence="2 3">
    <name type="scientific">Tamilnaduibacter salinus</name>
    <dbReference type="NCBI Taxonomy" id="1484056"/>
    <lineage>
        <taxon>Bacteria</taxon>
        <taxon>Pseudomonadati</taxon>
        <taxon>Pseudomonadota</taxon>
        <taxon>Gammaproteobacteria</taxon>
        <taxon>Pseudomonadales</taxon>
        <taxon>Marinobacteraceae</taxon>
        <taxon>Tamilnaduibacter</taxon>
    </lineage>
</organism>
<evidence type="ECO:0000256" key="1">
    <source>
        <dbReference type="SAM" id="SignalP"/>
    </source>
</evidence>
<keyword evidence="1" id="KW-0732">Signal</keyword>
<keyword evidence="3" id="KW-1185">Reference proteome</keyword>
<feature type="signal peptide" evidence="1">
    <location>
        <begin position="1"/>
        <end position="18"/>
    </location>
</feature>
<gene>
    <name evidence="2" type="ORF">CF392_01850</name>
</gene>
<comment type="caution">
    <text evidence="2">The sequence shown here is derived from an EMBL/GenBank/DDBJ whole genome shotgun (WGS) entry which is preliminary data.</text>
</comment>
<proteinExistence type="predicted"/>
<reference evidence="2 3" key="1">
    <citation type="submission" date="2017-07" db="EMBL/GenBank/DDBJ databases">
        <title>Tamlnaduibacter salinus (Mi-7) genome sequencing.</title>
        <authorList>
            <person name="Verma A."/>
            <person name="Krishnamurthi S."/>
        </authorList>
    </citation>
    <scope>NUCLEOTIDE SEQUENCE [LARGE SCALE GENOMIC DNA]</scope>
    <source>
        <strain evidence="2 3">Mi-7</strain>
    </source>
</reference>
<dbReference type="EMBL" id="NMPM01000008">
    <property type="protein sequence ID" value="PAV27220.1"/>
    <property type="molecule type" value="Genomic_DNA"/>
</dbReference>
<evidence type="ECO:0000313" key="3">
    <source>
        <dbReference type="Proteomes" id="UP000218332"/>
    </source>
</evidence>
<accession>A0A2A2I7X3</accession>
<protein>
    <submittedName>
        <fullName evidence="2">Uncharacterized protein</fullName>
    </submittedName>
</protein>
<name>A0A2A2I7X3_9GAMM</name>
<dbReference type="AlphaFoldDB" id="A0A2A2I7X3"/>
<evidence type="ECO:0000313" key="2">
    <source>
        <dbReference type="EMBL" id="PAV27220.1"/>
    </source>
</evidence>
<feature type="chain" id="PRO_5012606940" evidence="1">
    <location>
        <begin position="19"/>
        <end position="105"/>
    </location>
</feature>
<dbReference type="Proteomes" id="UP000218332">
    <property type="component" value="Unassembled WGS sequence"/>
</dbReference>
<sequence length="105" mass="11705">MILRLFLIMLLVNTAAFAVKAKAEEPISLQELEETSVERLQNAMAGDFSPTGRDDALTEIGSRLLSWQFSEDVTEGRRYASDAMEAKHGVALIEEGACLNLKWQF</sequence>
<dbReference type="RefSeq" id="WP_095609763.1">
    <property type="nucleotide sequence ID" value="NZ_NMPM01000008.1"/>
</dbReference>